<sequence length="313" mass="33588">MPRALSLLEVAYAVPTRMPTAQERVHELGIASAERMMTSHFFGLDRVPLLQQETYGGLVSEACRGLERLPALADTVTHVVAARTNPVIHWQESQELHEACAELGLIGATVLSTTQLACASGLGALSVANALLPDVEDGATCLVVAGEPIPNIGFAYIPGTTLMSEAVSVALVRRCSSGARIVDDITSVCGQFFDAELPGGQLLAFQQRYPVAVTEVVQRLAERNDITLDDVEIFLPMNVNTLSWRRLAAQWDVPAERFWLDNVARLAHAYGADVFINYADALAAGRIRAGDYAVGIATGLGATFSAVLLQQQD</sequence>
<proteinExistence type="predicted"/>
<dbReference type="Pfam" id="PF08541">
    <property type="entry name" value="ACP_syn_III_C"/>
    <property type="match status" value="1"/>
</dbReference>
<reference evidence="3 4" key="1">
    <citation type="submission" date="2018-12" db="EMBL/GenBank/DDBJ databases">
        <authorList>
            <consortium name="Pathogen Informatics"/>
        </authorList>
    </citation>
    <scope>NUCLEOTIDE SEQUENCE [LARGE SCALE GENOMIC DNA]</scope>
    <source>
        <strain evidence="3 4">NCTC10951</strain>
    </source>
</reference>
<dbReference type="EMBL" id="LR134477">
    <property type="protein sequence ID" value="VEI14844.1"/>
    <property type="molecule type" value="Genomic_DNA"/>
</dbReference>
<name>A0A448PIW3_ACTVI</name>
<dbReference type="Gene3D" id="3.40.47.10">
    <property type="match status" value="2"/>
</dbReference>
<protein>
    <submittedName>
        <fullName evidence="3">3-oxoacyl-(Acyl carrier protein) synthase III</fullName>
    </submittedName>
</protein>
<dbReference type="SUPFAM" id="SSF53901">
    <property type="entry name" value="Thiolase-like"/>
    <property type="match status" value="2"/>
</dbReference>
<evidence type="ECO:0000259" key="2">
    <source>
        <dbReference type="Pfam" id="PF08541"/>
    </source>
</evidence>
<feature type="domain" description="Beta-ketoacyl-[acyl-carrier-protein] synthase III C-terminal" evidence="2">
    <location>
        <begin position="222"/>
        <end position="310"/>
    </location>
</feature>
<dbReference type="AlphaFoldDB" id="A0A448PIW3"/>
<dbReference type="InterPro" id="IPR016039">
    <property type="entry name" value="Thiolase-like"/>
</dbReference>
<dbReference type="KEGG" id="avc:NCTC10951_00720"/>
<dbReference type="Proteomes" id="UP000268658">
    <property type="component" value="Chromosome"/>
</dbReference>
<dbReference type="OrthoDB" id="2636646at2"/>
<keyword evidence="1" id="KW-0808">Transferase</keyword>
<dbReference type="GO" id="GO:0016746">
    <property type="term" value="F:acyltransferase activity"/>
    <property type="evidence" value="ECO:0007669"/>
    <property type="project" value="InterPro"/>
</dbReference>
<evidence type="ECO:0000256" key="1">
    <source>
        <dbReference type="ARBA" id="ARBA00022679"/>
    </source>
</evidence>
<accession>A0A448PIW3</accession>
<gene>
    <name evidence="3" type="ORF">NCTC10951_00720</name>
</gene>
<evidence type="ECO:0000313" key="3">
    <source>
        <dbReference type="EMBL" id="VEI14844.1"/>
    </source>
</evidence>
<organism evidence="3 4">
    <name type="scientific">Actinomyces viscosus</name>
    <dbReference type="NCBI Taxonomy" id="1656"/>
    <lineage>
        <taxon>Bacteria</taxon>
        <taxon>Bacillati</taxon>
        <taxon>Actinomycetota</taxon>
        <taxon>Actinomycetes</taxon>
        <taxon>Actinomycetales</taxon>
        <taxon>Actinomycetaceae</taxon>
        <taxon>Actinomyces</taxon>
    </lineage>
</organism>
<evidence type="ECO:0000313" key="4">
    <source>
        <dbReference type="Proteomes" id="UP000268658"/>
    </source>
</evidence>
<dbReference type="InterPro" id="IPR013747">
    <property type="entry name" value="ACP_syn_III_C"/>
</dbReference>